<evidence type="ECO:0000313" key="3">
    <source>
        <dbReference type="EMBL" id="AOZ46482.1"/>
    </source>
</evidence>
<evidence type="ECO:0000256" key="1">
    <source>
        <dbReference type="SAM" id="MobiDB-lite"/>
    </source>
</evidence>
<feature type="region of interest" description="Disordered" evidence="1">
    <location>
        <begin position="1"/>
        <end position="24"/>
    </location>
</feature>
<accession>A0A142KFW4</accession>
<gene>
    <name evidence="3" type="ORF">A8L58_06980</name>
    <name evidence="2" type="ORF">AXH35_05515</name>
</gene>
<proteinExistence type="predicted"/>
<dbReference type="Proteomes" id="UP000075221">
    <property type="component" value="Chromosome"/>
</dbReference>
<sequence length="68" mass="7553">MDVDGATDGRMRGTRVVTGRETSARTDRPVMAVVLLGVEPDQQVPGIRQHMASQRHIIIDARRSAWAR</sequence>
<dbReference type="EMBL" id="CP014352">
    <property type="protein sequence ID" value="AMS05002.1"/>
    <property type="molecule type" value="Genomic_DNA"/>
</dbReference>
<evidence type="ECO:0000313" key="4">
    <source>
        <dbReference type="Proteomes" id="UP000075221"/>
    </source>
</evidence>
<keyword evidence="5" id="KW-1185">Reference proteome</keyword>
<dbReference type="EMBL" id="CP015970">
    <property type="protein sequence ID" value="AOZ46482.1"/>
    <property type="molecule type" value="Genomic_DNA"/>
</dbReference>
<name>A0A142KFW4_9ACTN</name>
<reference evidence="3 5" key="1">
    <citation type="journal article" date="2016" name="Plant Dis.">
        <title>Improved production of propionic acid using genome shuffling.</title>
        <authorList>
            <person name="Luna-Flores C.H."/>
            <person name="Palfreyman R.W."/>
            <person name="Kromer J.O."/>
            <person name="Nielsen L.K."/>
            <person name="Marcellin E."/>
        </authorList>
    </citation>
    <scope>NUCLEOTIDE SEQUENCE [LARGE SCALE GENOMIC DNA]</scope>
    <source>
        <strain evidence="3 5">F3E8</strain>
    </source>
</reference>
<evidence type="ECO:0000313" key="5">
    <source>
        <dbReference type="Proteomes" id="UP000178666"/>
    </source>
</evidence>
<evidence type="ECO:0000313" key="2">
    <source>
        <dbReference type="EMBL" id="AMS05002.1"/>
    </source>
</evidence>
<dbReference type="KEGG" id="aaci:ASQ49_09640"/>
<dbReference type="AlphaFoldDB" id="A0A142KFW4"/>
<organism evidence="2 4">
    <name type="scientific">Acidipropionibacterium acidipropionici</name>
    <dbReference type="NCBI Taxonomy" id="1748"/>
    <lineage>
        <taxon>Bacteria</taxon>
        <taxon>Bacillati</taxon>
        <taxon>Actinomycetota</taxon>
        <taxon>Actinomycetes</taxon>
        <taxon>Propionibacteriales</taxon>
        <taxon>Propionibacteriaceae</taxon>
        <taxon>Acidipropionibacterium</taxon>
    </lineage>
</organism>
<reference evidence="2 4" key="2">
    <citation type="submission" date="2016-02" db="EMBL/GenBank/DDBJ databases">
        <title>Complete Genome Sequence of Propionibacterium acidipropionici ATCC 55737.</title>
        <authorList>
            <person name="Luna Flores C.H."/>
            <person name="Nielsen L.K."/>
            <person name="Marcellin E."/>
        </authorList>
    </citation>
    <scope>NUCLEOTIDE SEQUENCE [LARGE SCALE GENOMIC DNA]</scope>
    <source>
        <strain evidence="2 4">ATCC 55737</strain>
    </source>
</reference>
<protein>
    <submittedName>
        <fullName evidence="2">Uncharacterized protein</fullName>
    </submittedName>
</protein>
<dbReference type="Proteomes" id="UP000178666">
    <property type="component" value="Chromosome"/>
</dbReference>